<evidence type="ECO:0000313" key="4">
    <source>
        <dbReference type="Proteomes" id="UP000825935"/>
    </source>
</evidence>
<feature type="repeat" description="PPR" evidence="2">
    <location>
        <begin position="610"/>
        <end position="644"/>
    </location>
</feature>
<proteinExistence type="predicted"/>
<reference evidence="3" key="1">
    <citation type="submission" date="2021-08" db="EMBL/GenBank/DDBJ databases">
        <title>WGS assembly of Ceratopteris richardii.</title>
        <authorList>
            <person name="Marchant D.B."/>
            <person name="Chen G."/>
            <person name="Jenkins J."/>
            <person name="Shu S."/>
            <person name="Leebens-Mack J."/>
            <person name="Grimwood J."/>
            <person name="Schmutz J."/>
            <person name="Soltis P."/>
            <person name="Soltis D."/>
            <person name="Chen Z.-H."/>
        </authorList>
    </citation>
    <scope>NUCLEOTIDE SEQUENCE</scope>
    <source>
        <strain evidence="3">Whitten #5841</strain>
        <tissue evidence="3">Leaf</tissue>
    </source>
</reference>
<dbReference type="GO" id="GO:0048731">
    <property type="term" value="P:system development"/>
    <property type="evidence" value="ECO:0007669"/>
    <property type="project" value="UniProtKB-ARBA"/>
</dbReference>
<dbReference type="EMBL" id="CM035407">
    <property type="protein sequence ID" value="KAH7443401.1"/>
    <property type="molecule type" value="Genomic_DNA"/>
</dbReference>
<dbReference type="EMBL" id="CM035407">
    <property type="protein sequence ID" value="KAH7443403.1"/>
    <property type="molecule type" value="Genomic_DNA"/>
</dbReference>
<feature type="repeat" description="PPR" evidence="2">
    <location>
        <begin position="202"/>
        <end position="236"/>
    </location>
</feature>
<dbReference type="InterPro" id="IPR002885">
    <property type="entry name" value="PPR_rpt"/>
</dbReference>
<keyword evidence="4" id="KW-1185">Reference proteome</keyword>
<dbReference type="Proteomes" id="UP000825935">
    <property type="component" value="Chromosome 2"/>
</dbReference>
<evidence type="ECO:0000256" key="1">
    <source>
        <dbReference type="ARBA" id="ARBA00022737"/>
    </source>
</evidence>
<comment type="caution">
    <text evidence="3">The sequence shown here is derived from an EMBL/GenBank/DDBJ whole genome shotgun (WGS) entry which is preliminary data.</text>
</comment>
<evidence type="ECO:0000256" key="2">
    <source>
        <dbReference type="PROSITE-ProRule" id="PRU00708"/>
    </source>
</evidence>
<protein>
    <recommendedName>
        <fullName evidence="5">Pentatricopeptide repeat-containing protein</fullName>
    </recommendedName>
</protein>
<feature type="repeat" description="PPR" evidence="2">
    <location>
        <begin position="100"/>
        <end position="134"/>
    </location>
</feature>
<dbReference type="PANTHER" id="PTHR24015">
    <property type="entry name" value="OS07G0578800 PROTEIN-RELATED"/>
    <property type="match status" value="1"/>
</dbReference>
<dbReference type="FunFam" id="1.25.40.10:FF:000344">
    <property type="entry name" value="Pentatricopeptide repeat-containing protein"/>
    <property type="match status" value="1"/>
</dbReference>
<dbReference type="InterPro" id="IPR046960">
    <property type="entry name" value="PPR_At4g14850-like_plant"/>
</dbReference>
<dbReference type="OMA" id="FLSMEME"/>
<dbReference type="FunFam" id="1.25.40.10:FF:000031">
    <property type="entry name" value="Pentatricopeptide repeat-containing protein mitochondrial"/>
    <property type="match status" value="1"/>
</dbReference>
<evidence type="ECO:0008006" key="5">
    <source>
        <dbReference type="Google" id="ProtNLM"/>
    </source>
</evidence>
<dbReference type="Gene3D" id="1.25.40.10">
    <property type="entry name" value="Tetratricopeptide repeat domain"/>
    <property type="match status" value="6"/>
</dbReference>
<dbReference type="PANTHER" id="PTHR24015:SF548">
    <property type="entry name" value="OS08G0340900 PROTEIN"/>
    <property type="match status" value="1"/>
</dbReference>
<feature type="repeat" description="PPR" evidence="2">
    <location>
        <begin position="508"/>
        <end position="542"/>
    </location>
</feature>
<accession>A0A8T2V4H3</accession>
<dbReference type="GO" id="GO:0003723">
    <property type="term" value="F:RNA binding"/>
    <property type="evidence" value="ECO:0007669"/>
    <property type="project" value="InterPro"/>
</dbReference>
<dbReference type="FunFam" id="1.25.40.10:FF:000381">
    <property type="entry name" value="Pentatricopeptide repeat-containing protein"/>
    <property type="match status" value="1"/>
</dbReference>
<feature type="repeat" description="PPR" evidence="2">
    <location>
        <begin position="406"/>
        <end position="440"/>
    </location>
</feature>
<dbReference type="EMBL" id="CM035407">
    <property type="protein sequence ID" value="KAH7443402.1"/>
    <property type="molecule type" value="Genomic_DNA"/>
</dbReference>
<sequence>MRGQAKGLFRDAQHRELHVIGGKIFCDVDHTEDVACIVAALKECAEQKDLYRGRALHREIRQKNSLKKSTFVGNTLITMYAKCDAMAEAREVFDEFPMRNEVSWNALISGYVLNREGQRALGCYQRMLLEGLSPSSVTYSCILKACGSVGISQKGQLIHAQIFNSRILEKHIIVGNALMDMYIKCGAVEKAKEVFIKIRFQSVVSWTTLIRGYAQGKQYEEALACFEHMQEAGFTPDVVAFVCILKACGSLRGLDEGQKIHAEVVRRILDKKSIAIANAVIDMYTKCCALEKAHEVLHMLSFWNVVSWTTLIAGYAEYGFGEQALICFKQMQHFGHSPDAVTFSCILKACGIVQAFRIGQEIHAQIIRNKHIGRHVEVSNAVVSMYAKCGAFENAKEALNKLPVCDVIAWNGLIAGYMQHGYNEEAIACFYHMQLGGFSPTKVTYACILKVCGNLGALDRGQEIYTQIARECFLGDYIVVANALVDMYSKCGAIKKAQEVFDELPVKEIVSWTALIAGYVEHEHAEEALSCFERMQCQGLFPDTVTFACILKACGTIGAIRKGQCIHTEMVIKGLLQKDPILGIALIVMYADCGMLLEAQQIFDDFPFRDVTLWSALMVGYAQLGNDGAVLGLFQEAIEEGVMPDPVMFIIVLNTCSHGGLLGEGQSLFEILELSCGVGPSLKHHSCMVDLLSRAGHLQEAATVIAGIPFPPQSSTWQCLLSACQKLVDINIAEWAFNHATE</sequence>
<name>A0A8T2V4H3_CERRI</name>
<dbReference type="NCBIfam" id="TIGR00756">
    <property type="entry name" value="PPR"/>
    <property type="match status" value="5"/>
</dbReference>
<organism evidence="3 4">
    <name type="scientific">Ceratopteris richardii</name>
    <name type="common">Triangle waterfern</name>
    <dbReference type="NCBI Taxonomy" id="49495"/>
    <lineage>
        <taxon>Eukaryota</taxon>
        <taxon>Viridiplantae</taxon>
        <taxon>Streptophyta</taxon>
        <taxon>Embryophyta</taxon>
        <taxon>Tracheophyta</taxon>
        <taxon>Polypodiopsida</taxon>
        <taxon>Polypodiidae</taxon>
        <taxon>Polypodiales</taxon>
        <taxon>Pteridineae</taxon>
        <taxon>Pteridaceae</taxon>
        <taxon>Parkerioideae</taxon>
        <taxon>Ceratopteris</taxon>
    </lineage>
</organism>
<feature type="repeat" description="PPR" evidence="2">
    <location>
        <begin position="304"/>
        <end position="338"/>
    </location>
</feature>
<dbReference type="FunFam" id="1.25.40.10:FF:000158">
    <property type="entry name" value="pentatricopeptide repeat-containing protein At2g33680"/>
    <property type="match status" value="1"/>
</dbReference>
<dbReference type="InterPro" id="IPR011990">
    <property type="entry name" value="TPR-like_helical_dom_sf"/>
</dbReference>
<dbReference type="Pfam" id="PF13041">
    <property type="entry name" value="PPR_2"/>
    <property type="match status" value="5"/>
</dbReference>
<dbReference type="AlphaFoldDB" id="A0A8T2V4H3"/>
<dbReference type="GO" id="GO:0009451">
    <property type="term" value="P:RNA modification"/>
    <property type="evidence" value="ECO:0007669"/>
    <property type="project" value="InterPro"/>
</dbReference>
<dbReference type="Pfam" id="PF01535">
    <property type="entry name" value="PPR"/>
    <property type="match status" value="4"/>
</dbReference>
<gene>
    <name evidence="3" type="ORF">KP509_02G033100</name>
</gene>
<evidence type="ECO:0000313" key="3">
    <source>
        <dbReference type="EMBL" id="KAH7443401.1"/>
    </source>
</evidence>
<keyword evidence="1" id="KW-0677">Repeat</keyword>
<dbReference type="PROSITE" id="PS51375">
    <property type="entry name" value="PPR"/>
    <property type="match status" value="6"/>
</dbReference>